<feature type="signal peptide" evidence="1">
    <location>
        <begin position="1"/>
        <end position="26"/>
    </location>
</feature>
<evidence type="ECO:0000256" key="1">
    <source>
        <dbReference type="SAM" id="SignalP"/>
    </source>
</evidence>
<keyword evidence="1" id="KW-0732">Signal</keyword>
<dbReference type="EMBL" id="JAODUP010000444">
    <property type="protein sequence ID" value="KAK2149619.1"/>
    <property type="molecule type" value="Genomic_DNA"/>
</dbReference>
<proteinExistence type="predicted"/>
<protein>
    <submittedName>
        <fullName evidence="2">Uncharacterized protein</fullName>
    </submittedName>
</protein>
<dbReference type="Proteomes" id="UP001208570">
    <property type="component" value="Unassembled WGS sequence"/>
</dbReference>
<dbReference type="AlphaFoldDB" id="A0AAD9N0D7"/>
<evidence type="ECO:0000313" key="2">
    <source>
        <dbReference type="EMBL" id="KAK2149619.1"/>
    </source>
</evidence>
<feature type="chain" id="PRO_5042050109" evidence="1">
    <location>
        <begin position="27"/>
        <end position="105"/>
    </location>
</feature>
<sequence>MAWTLKLSLLLLGISLCTFYVPEVEGARALGRDLSSLLKRNGDIFGERTGLLRDVHMDDFVACLIRECMSEMVLCRIHVLTEDQHSDCELHDRLCEDKCHRLHLK</sequence>
<comment type="caution">
    <text evidence="2">The sequence shown here is derived from an EMBL/GenBank/DDBJ whole genome shotgun (WGS) entry which is preliminary data.</text>
</comment>
<reference evidence="2" key="1">
    <citation type="journal article" date="2023" name="Mol. Biol. Evol.">
        <title>Third-Generation Sequencing Reveals the Adaptive Role of the Epigenome in Three Deep-Sea Polychaetes.</title>
        <authorList>
            <person name="Perez M."/>
            <person name="Aroh O."/>
            <person name="Sun Y."/>
            <person name="Lan Y."/>
            <person name="Juniper S.K."/>
            <person name="Young C.R."/>
            <person name="Angers B."/>
            <person name="Qian P.Y."/>
        </authorList>
    </citation>
    <scope>NUCLEOTIDE SEQUENCE</scope>
    <source>
        <strain evidence="2">P08H-3</strain>
    </source>
</reference>
<name>A0AAD9N0D7_9ANNE</name>
<accession>A0AAD9N0D7</accession>
<evidence type="ECO:0000313" key="3">
    <source>
        <dbReference type="Proteomes" id="UP001208570"/>
    </source>
</evidence>
<organism evidence="2 3">
    <name type="scientific">Paralvinella palmiformis</name>
    <dbReference type="NCBI Taxonomy" id="53620"/>
    <lineage>
        <taxon>Eukaryota</taxon>
        <taxon>Metazoa</taxon>
        <taxon>Spiralia</taxon>
        <taxon>Lophotrochozoa</taxon>
        <taxon>Annelida</taxon>
        <taxon>Polychaeta</taxon>
        <taxon>Sedentaria</taxon>
        <taxon>Canalipalpata</taxon>
        <taxon>Terebellida</taxon>
        <taxon>Terebelliformia</taxon>
        <taxon>Alvinellidae</taxon>
        <taxon>Paralvinella</taxon>
    </lineage>
</organism>
<keyword evidence="3" id="KW-1185">Reference proteome</keyword>
<gene>
    <name evidence="2" type="ORF">LSH36_444g02045</name>
</gene>